<dbReference type="AlphaFoldDB" id="A0A3N4ZFW5"/>
<keyword evidence="3" id="KW-1185">Reference proteome</keyword>
<accession>A0A3N4ZFW5</accession>
<dbReference type="Proteomes" id="UP000280501">
    <property type="component" value="Unassembled WGS sequence"/>
</dbReference>
<proteinExistence type="predicted"/>
<reference evidence="2 3" key="1">
    <citation type="submission" date="2018-11" db="EMBL/GenBank/DDBJ databases">
        <title>Sequencing the genomes of 1000 actinobacteria strains.</title>
        <authorList>
            <person name="Klenk H.-P."/>
        </authorList>
    </citation>
    <scope>NUCLEOTIDE SEQUENCE [LARGE SCALE GENOMIC DNA]</scope>
    <source>
        <strain evidence="2 3">DSM 15700</strain>
    </source>
</reference>
<gene>
    <name evidence="2" type="ORF">EDD34_0268</name>
</gene>
<organism evidence="2 3">
    <name type="scientific">Myceligenerans xiligouense</name>
    <dbReference type="NCBI Taxonomy" id="253184"/>
    <lineage>
        <taxon>Bacteria</taxon>
        <taxon>Bacillati</taxon>
        <taxon>Actinomycetota</taxon>
        <taxon>Actinomycetes</taxon>
        <taxon>Micrococcales</taxon>
        <taxon>Promicromonosporaceae</taxon>
        <taxon>Myceligenerans</taxon>
    </lineage>
</organism>
<protein>
    <submittedName>
        <fullName evidence="2">Uncharacterized protein</fullName>
    </submittedName>
</protein>
<evidence type="ECO:0000313" key="3">
    <source>
        <dbReference type="Proteomes" id="UP000280501"/>
    </source>
</evidence>
<dbReference type="EMBL" id="RKQZ01000001">
    <property type="protein sequence ID" value="RPF19705.1"/>
    <property type="molecule type" value="Genomic_DNA"/>
</dbReference>
<feature type="compositionally biased region" description="Basic and acidic residues" evidence="1">
    <location>
        <begin position="19"/>
        <end position="32"/>
    </location>
</feature>
<name>A0A3N4ZFW5_9MICO</name>
<feature type="region of interest" description="Disordered" evidence="1">
    <location>
        <begin position="1"/>
        <end position="32"/>
    </location>
</feature>
<evidence type="ECO:0000256" key="1">
    <source>
        <dbReference type="SAM" id="MobiDB-lite"/>
    </source>
</evidence>
<comment type="caution">
    <text evidence="2">The sequence shown here is derived from an EMBL/GenBank/DDBJ whole genome shotgun (WGS) entry which is preliminary data.</text>
</comment>
<sequence length="32" mass="3414">MSQQDAGARGHAAPTLPPARKEAARQEGEREP</sequence>
<evidence type="ECO:0000313" key="2">
    <source>
        <dbReference type="EMBL" id="RPF19705.1"/>
    </source>
</evidence>